<keyword evidence="2" id="KW-1185">Reference proteome</keyword>
<sequence length="157" mass="16301">MNENTPSALIVQVGASRRTRFQRAVLGVAALLPVLSTPGCAPTACTLTGAENTLTIQVSDDIWGPARSMTWCIDSDCRVHAITPGGSPPVILVDDRVGEAPILVEVRLAGENNTLLASGSTTLTPTVFQPNGPDCDPITWQAGALLTKDGLTPIPSG</sequence>
<evidence type="ECO:0000313" key="1">
    <source>
        <dbReference type="EMBL" id="MTD15428.1"/>
    </source>
</evidence>
<dbReference type="AlphaFoldDB" id="A0A7K1FMT4"/>
<proteinExistence type="predicted"/>
<reference evidence="1 2" key="1">
    <citation type="submission" date="2019-11" db="EMBL/GenBank/DDBJ databases">
        <authorList>
            <person name="Jiang L.-Q."/>
        </authorList>
    </citation>
    <scope>NUCLEOTIDE SEQUENCE [LARGE SCALE GENOMIC DNA]</scope>
    <source>
        <strain evidence="1 2">YIM 132087</strain>
    </source>
</reference>
<organism evidence="1 2">
    <name type="scientific">Nakamurella alba</name>
    <dbReference type="NCBI Taxonomy" id="2665158"/>
    <lineage>
        <taxon>Bacteria</taxon>
        <taxon>Bacillati</taxon>
        <taxon>Actinomycetota</taxon>
        <taxon>Actinomycetes</taxon>
        <taxon>Nakamurellales</taxon>
        <taxon>Nakamurellaceae</taxon>
        <taxon>Nakamurella</taxon>
    </lineage>
</organism>
<name>A0A7K1FMT4_9ACTN</name>
<dbReference type="RefSeq" id="WP_154769437.1">
    <property type="nucleotide sequence ID" value="NZ_WLYK01000006.1"/>
</dbReference>
<protein>
    <submittedName>
        <fullName evidence="1">Uncharacterized protein</fullName>
    </submittedName>
</protein>
<dbReference type="Proteomes" id="UP000460221">
    <property type="component" value="Unassembled WGS sequence"/>
</dbReference>
<dbReference type="EMBL" id="WLYK01000006">
    <property type="protein sequence ID" value="MTD15428.1"/>
    <property type="molecule type" value="Genomic_DNA"/>
</dbReference>
<comment type="caution">
    <text evidence="1">The sequence shown here is derived from an EMBL/GenBank/DDBJ whole genome shotgun (WGS) entry which is preliminary data.</text>
</comment>
<accession>A0A7K1FMT4</accession>
<evidence type="ECO:0000313" key="2">
    <source>
        <dbReference type="Proteomes" id="UP000460221"/>
    </source>
</evidence>
<gene>
    <name evidence="1" type="ORF">GIS00_15935</name>
</gene>